<accession>A0A200Q776</accession>
<name>A0A200Q776_MACCD</name>
<dbReference type="InParanoid" id="A0A200Q776"/>
<gene>
    <name evidence="1" type="ORF">BVC80_8881g32</name>
</gene>
<proteinExistence type="predicted"/>
<dbReference type="OrthoDB" id="1435349at2759"/>
<organism evidence="1 2">
    <name type="scientific">Macleaya cordata</name>
    <name type="common">Five-seeded plume-poppy</name>
    <name type="synonym">Bocconia cordata</name>
    <dbReference type="NCBI Taxonomy" id="56857"/>
    <lineage>
        <taxon>Eukaryota</taxon>
        <taxon>Viridiplantae</taxon>
        <taxon>Streptophyta</taxon>
        <taxon>Embryophyta</taxon>
        <taxon>Tracheophyta</taxon>
        <taxon>Spermatophyta</taxon>
        <taxon>Magnoliopsida</taxon>
        <taxon>Ranunculales</taxon>
        <taxon>Papaveraceae</taxon>
        <taxon>Papaveroideae</taxon>
        <taxon>Macleaya</taxon>
    </lineage>
</organism>
<reference evidence="1 2" key="1">
    <citation type="journal article" date="2017" name="Mol. Plant">
        <title>The Genome of Medicinal Plant Macleaya cordata Provides New Insights into Benzylisoquinoline Alkaloids Metabolism.</title>
        <authorList>
            <person name="Liu X."/>
            <person name="Liu Y."/>
            <person name="Huang P."/>
            <person name="Ma Y."/>
            <person name="Qing Z."/>
            <person name="Tang Q."/>
            <person name="Cao H."/>
            <person name="Cheng P."/>
            <person name="Zheng Y."/>
            <person name="Yuan Z."/>
            <person name="Zhou Y."/>
            <person name="Liu J."/>
            <person name="Tang Z."/>
            <person name="Zhuo Y."/>
            <person name="Zhang Y."/>
            <person name="Yu L."/>
            <person name="Huang J."/>
            <person name="Yang P."/>
            <person name="Peng Q."/>
            <person name="Zhang J."/>
            <person name="Jiang W."/>
            <person name="Zhang Z."/>
            <person name="Lin K."/>
            <person name="Ro D.K."/>
            <person name="Chen X."/>
            <person name="Xiong X."/>
            <person name="Shang Y."/>
            <person name="Huang S."/>
            <person name="Zeng J."/>
        </authorList>
    </citation>
    <scope>NUCLEOTIDE SEQUENCE [LARGE SCALE GENOMIC DNA]</scope>
    <source>
        <strain evidence="2">cv. BLH2017</strain>
        <tissue evidence="1">Root</tissue>
    </source>
</reference>
<evidence type="ECO:0000313" key="2">
    <source>
        <dbReference type="Proteomes" id="UP000195402"/>
    </source>
</evidence>
<dbReference type="AlphaFoldDB" id="A0A200Q776"/>
<evidence type="ECO:0000313" key="1">
    <source>
        <dbReference type="EMBL" id="OVA06339.1"/>
    </source>
</evidence>
<dbReference type="PANTHER" id="PTHR36617">
    <property type="entry name" value="PROTEIN, PUTATIVE-RELATED"/>
    <property type="match status" value="1"/>
</dbReference>
<comment type="caution">
    <text evidence="1">The sequence shown here is derived from an EMBL/GenBank/DDBJ whole genome shotgun (WGS) entry which is preliminary data.</text>
</comment>
<dbReference type="PANTHER" id="PTHR36617:SF16">
    <property type="entry name" value="OS04G0516500 PROTEIN"/>
    <property type="match status" value="1"/>
</dbReference>
<evidence type="ECO:0008006" key="3">
    <source>
        <dbReference type="Google" id="ProtNLM"/>
    </source>
</evidence>
<dbReference type="EMBL" id="MVGT01002856">
    <property type="protein sequence ID" value="OVA06339.1"/>
    <property type="molecule type" value="Genomic_DNA"/>
</dbReference>
<dbReference type="Proteomes" id="UP000195402">
    <property type="component" value="Unassembled WGS sequence"/>
</dbReference>
<protein>
    <recommendedName>
        <fullName evidence="3">Reverse transcriptase zinc-binding domain</fullName>
    </recommendedName>
</protein>
<sequence length="84" mass="9813">MDTKLPYGTDLWRHILKHKDIIANSSEIKIKSGSGILFWYDKWIGDTPLKDKFSQLFKLSRHKMKSIDEVSRMAMAWTLSSVKL</sequence>
<keyword evidence="2" id="KW-1185">Reference proteome</keyword>